<dbReference type="PATRIC" id="fig|1562970.3.peg.2139"/>
<dbReference type="Gene3D" id="3.40.50.300">
    <property type="entry name" value="P-loop containing nucleotide triphosphate hydrolases"/>
    <property type="match status" value="1"/>
</dbReference>
<evidence type="ECO:0000259" key="4">
    <source>
        <dbReference type="Pfam" id="PF03976"/>
    </source>
</evidence>
<organism evidence="5 6">
    <name type="scientific">Fermentimonas caenicola</name>
    <dbReference type="NCBI Taxonomy" id="1562970"/>
    <lineage>
        <taxon>Bacteria</taxon>
        <taxon>Pseudomonadati</taxon>
        <taxon>Bacteroidota</taxon>
        <taxon>Bacteroidia</taxon>
        <taxon>Bacteroidales</taxon>
        <taxon>Dysgonomonadaceae</taxon>
        <taxon>Fermentimonas</taxon>
    </lineage>
</organism>
<dbReference type="OrthoDB" id="9775224at2"/>
<evidence type="ECO:0000313" key="6">
    <source>
        <dbReference type="Proteomes" id="UP000032417"/>
    </source>
</evidence>
<dbReference type="STRING" id="1562970.ING2E5B_2165"/>
<name>A0A098C3A3_9BACT</name>
<keyword evidence="3" id="KW-0418">Kinase</keyword>
<comment type="similarity">
    <text evidence="1">Belongs to the polyphosphate kinase 2 (PPK2) family. Class I subfamily.</text>
</comment>
<gene>
    <name evidence="5" type="ORF">ING2E5B_2165</name>
</gene>
<dbReference type="InterPro" id="IPR022300">
    <property type="entry name" value="PPK2-rel_1"/>
</dbReference>
<dbReference type="KEGG" id="pbt:ING2E5B_2165"/>
<evidence type="ECO:0000256" key="2">
    <source>
        <dbReference type="ARBA" id="ARBA00022679"/>
    </source>
</evidence>
<evidence type="ECO:0000313" key="5">
    <source>
        <dbReference type="EMBL" id="CEA16893.1"/>
    </source>
</evidence>
<dbReference type="EMBL" id="LN515532">
    <property type="protein sequence ID" value="CEA16893.1"/>
    <property type="molecule type" value="Genomic_DNA"/>
</dbReference>
<dbReference type="GO" id="GO:0008976">
    <property type="term" value="F:polyphosphate kinase activity"/>
    <property type="evidence" value="ECO:0007669"/>
    <property type="project" value="InterPro"/>
</dbReference>
<feature type="domain" description="Polyphosphate kinase-2-related" evidence="4">
    <location>
        <begin position="30"/>
        <end position="265"/>
    </location>
</feature>
<proteinExistence type="inferred from homology"/>
<dbReference type="NCBIfam" id="TIGR03709">
    <property type="entry name" value="PPK2_rel_1"/>
    <property type="match status" value="1"/>
</dbReference>
<dbReference type="Proteomes" id="UP000032417">
    <property type="component" value="Chromosome 1"/>
</dbReference>
<evidence type="ECO:0000256" key="3">
    <source>
        <dbReference type="ARBA" id="ARBA00022777"/>
    </source>
</evidence>
<dbReference type="AlphaFoldDB" id="A0A098C3A3"/>
<dbReference type="PANTHER" id="PTHR34383:SF3">
    <property type="entry name" value="POLYPHOSPHATE:AMP PHOSPHOTRANSFERASE"/>
    <property type="match status" value="1"/>
</dbReference>
<sequence>MNYNYSKLLVKEDSRVVLSNFPTLEDGGYNKKTAKEEIKNNIKELKKFQEMFYADDRYSLLIILQARDAAGKDGVIRHVMSGINPQGCMVHSFKTPTKNELEHDYFWRHYRELPQRGMIEIFNRSHYENVLATKVNPQWILNERIPGYGSVDKIDQSFWDNRYESINAIEKHLYNNGMRILKFFLNISKEEQKQRFLDRINEPDKNWKFSSADLQARSQWDDYTAAYEEMLSKTSKQYAPWYVIPADKKFFTRVAVGEIILELFKSLDLHYPPAESPEILEKAKVRLENE</sequence>
<reference evidence="5 6" key="1">
    <citation type="submission" date="2014-08" db="EMBL/GenBank/DDBJ databases">
        <authorList>
            <person name="Wibberg D."/>
        </authorList>
    </citation>
    <scope>NUCLEOTIDE SEQUENCE [LARGE SCALE GENOMIC DNA]</scope>
    <source>
        <strain evidence="6">ING2-E5B</strain>
    </source>
</reference>
<protein>
    <recommendedName>
        <fullName evidence="4">Polyphosphate kinase-2-related domain-containing protein</fullName>
    </recommendedName>
</protein>
<keyword evidence="6" id="KW-1185">Reference proteome</keyword>
<dbReference type="SUPFAM" id="SSF52540">
    <property type="entry name" value="P-loop containing nucleoside triphosphate hydrolases"/>
    <property type="match status" value="1"/>
</dbReference>
<dbReference type="Pfam" id="PF03976">
    <property type="entry name" value="PPK2"/>
    <property type="match status" value="1"/>
</dbReference>
<dbReference type="HOGENOM" id="CLU_048699_1_0_10"/>
<evidence type="ECO:0000256" key="1">
    <source>
        <dbReference type="ARBA" id="ARBA00009924"/>
    </source>
</evidence>
<dbReference type="InterPro" id="IPR022488">
    <property type="entry name" value="PPK2-related"/>
</dbReference>
<accession>A0A098C3A3</accession>
<dbReference type="PIRSF" id="PIRSF028756">
    <property type="entry name" value="PPK2_prd"/>
    <property type="match status" value="1"/>
</dbReference>
<dbReference type="GO" id="GO:0006797">
    <property type="term" value="P:polyphosphate metabolic process"/>
    <property type="evidence" value="ECO:0007669"/>
    <property type="project" value="InterPro"/>
</dbReference>
<dbReference type="InterPro" id="IPR027417">
    <property type="entry name" value="P-loop_NTPase"/>
</dbReference>
<dbReference type="InterPro" id="IPR016898">
    <property type="entry name" value="Polyphosphate_phosphotransfera"/>
</dbReference>
<dbReference type="PANTHER" id="PTHR34383">
    <property type="entry name" value="POLYPHOSPHATE:AMP PHOSPHOTRANSFERASE-RELATED"/>
    <property type="match status" value="1"/>
</dbReference>
<keyword evidence="2" id="KW-0808">Transferase</keyword>